<dbReference type="SUPFAM" id="SSF64307">
    <property type="entry name" value="SirA-like"/>
    <property type="match status" value="1"/>
</dbReference>
<dbReference type="Proteomes" id="UP000052015">
    <property type="component" value="Unassembled WGS sequence"/>
</dbReference>
<dbReference type="InterPro" id="IPR003787">
    <property type="entry name" value="Sulphur_relay_DsrE/F-like"/>
</dbReference>
<dbReference type="PANTHER" id="PTHR33279:SF6">
    <property type="entry name" value="SULFUR CARRIER PROTEIN YEDF-RELATED"/>
    <property type="match status" value="1"/>
</dbReference>
<name>A0A0R3JRA1_CALMK</name>
<gene>
    <name evidence="3" type="ORF">ABG79_02264</name>
</gene>
<reference evidence="3 4" key="1">
    <citation type="submission" date="2015-09" db="EMBL/GenBank/DDBJ databases">
        <title>Draft genome sequence of a Caloramator mitchellensis, a moderate thermophile from the Great Artesian Basin of Australia.</title>
        <authorList>
            <person name="Patel B.K."/>
        </authorList>
    </citation>
    <scope>NUCLEOTIDE SEQUENCE [LARGE SCALE GENOMIC DNA]</scope>
    <source>
        <strain evidence="3 4">VF08</strain>
    </source>
</reference>
<comment type="caution">
    <text evidence="3">The sequence shown here is derived from an EMBL/GenBank/DDBJ whole genome shotgun (WGS) entry which is preliminary data.</text>
</comment>
<dbReference type="InterPro" id="IPR027396">
    <property type="entry name" value="DsrEFH-like"/>
</dbReference>
<dbReference type="EMBL" id="LKHP01000019">
    <property type="protein sequence ID" value="KRQ85960.1"/>
    <property type="molecule type" value="Genomic_DNA"/>
</dbReference>
<dbReference type="AlphaFoldDB" id="A0A0R3JRA1"/>
<sequence length="200" mass="22193">MKIVDCRGLTCPKPVILTKKEVESPDFNEIEVIVDNESSRENVKKYLSSANLLFTMEEKEGLYHFYARKQGDVKKVDDAVVCDISNISIETGLTYVIASDKFGNGDDSLGALLMKSFIYSLTEATQKPGTLIFLNAGVKLTSEGSDVLESLKKLEEFGVEILSCGTCLDFYNLKENLKVGSVTNMYTIVEKMNSTKTIKI</sequence>
<keyword evidence="4" id="KW-1185">Reference proteome</keyword>
<organism evidence="3 4">
    <name type="scientific">Caloramator mitchellensis</name>
    <dbReference type="NCBI Taxonomy" id="908809"/>
    <lineage>
        <taxon>Bacteria</taxon>
        <taxon>Bacillati</taxon>
        <taxon>Bacillota</taxon>
        <taxon>Clostridia</taxon>
        <taxon>Eubacteriales</taxon>
        <taxon>Clostridiaceae</taxon>
        <taxon>Caloramator</taxon>
    </lineage>
</organism>
<dbReference type="STRING" id="908809.ABG79_02264"/>
<evidence type="ECO:0000259" key="2">
    <source>
        <dbReference type="PROSITE" id="PS01148"/>
    </source>
</evidence>
<comment type="similarity">
    <text evidence="1">Belongs to the sulfur carrier protein TusA family.</text>
</comment>
<dbReference type="CDD" id="cd03421">
    <property type="entry name" value="SirA_like_N"/>
    <property type="match status" value="1"/>
</dbReference>
<dbReference type="InterPro" id="IPR019870">
    <property type="entry name" value="Se_metab_YedF"/>
</dbReference>
<feature type="domain" description="UPF0033" evidence="2">
    <location>
        <begin position="4"/>
        <end position="28"/>
    </location>
</feature>
<dbReference type="RefSeq" id="WP_057979545.1">
    <property type="nucleotide sequence ID" value="NZ_LKHP01000019.1"/>
</dbReference>
<evidence type="ECO:0000313" key="4">
    <source>
        <dbReference type="Proteomes" id="UP000052015"/>
    </source>
</evidence>
<dbReference type="Gene3D" id="3.30.110.40">
    <property type="entry name" value="TusA-like domain"/>
    <property type="match status" value="1"/>
</dbReference>
<dbReference type="Pfam" id="PF02635">
    <property type="entry name" value="DsrE"/>
    <property type="match status" value="1"/>
</dbReference>
<dbReference type="InterPro" id="IPR036868">
    <property type="entry name" value="TusA-like_sf"/>
</dbReference>
<dbReference type="OrthoDB" id="9801500at2"/>
<dbReference type="NCBIfam" id="TIGR03527">
    <property type="entry name" value="selenium_YedF"/>
    <property type="match status" value="1"/>
</dbReference>
<dbReference type="InterPro" id="IPR001455">
    <property type="entry name" value="TusA-like"/>
</dbReference>
<dbReference type="Pfam" id="PF01206">
    <property type="entry name" value="TusA"/>
    <property type="match status" value="1"/>
</dbReference>
<dbReference type="SUPFAM" id="SSF75169">
    <property type="entry name" value="DsrEFH-like"/>
    <property type="match status" value="1"/>
</dbReference>
<accession>A0A0R3JRA1</accession>
<dbReference type="PANTHER" id="PTHR33279">
    <property type="entry name" value="SULFUR CARRIER PROTEIN YEDF-RELATED"/>
    <property type="match status" value="1"/>
</dbReference>
<dbReference type="PROSITE" id="PS01148">
    <property type="entry name" value="UPF0033"/>
    <property type="match status" value="1"/>
</dbReference>
<evidence type="ECO:0000256" key="1">
    <source>
        <dbReference type="ARBA" id="ARBA00008984"/>
    </source>
</evidence>
<protein>
    <submittedName>
        <fullName evidence="3">SirA-like protein</fullName>
    </submittedName>
</protein>
<dbReference type="PATRIC" id="fig|908809.3.peg.2250"/>
<evidence type="ECO:0000313" key="3">
    <source>
        <dbReference type="EMBL" id="KRQ85960.1"/>
    </source>
</evidence>
<proteinExistence type="inferred from homology"/>